<keyword evidence="3 11" id="KW-0436">Ligase</keyword>
<dbReference type="EMBL" id="CP054491">
    <property type="protein sequence ID" value="QKQ26122.1"/>
    <property type="molecule type" value="Genomic_DNA"/>
</dbReference>
<sequence>MASEHRGELGGVIETHDASKDARREIHESLQQALADFGKYQFNTVVAACMKMMNTLGKVDGEGAKALRNEGLSILLRLLSPIAPHISHALWQELGYGDDILTAAWPAVDEAALVKDSIELVVQVNGKVRSQINVAANADKDSIEEAALADEKVQSFIDGKTIRKIIVVPGRLVNVVAN</sequence>
<evidence type="ECO:0000256" key="2">
    <source>
        <dbReference type="ARBA" id="ARBA00013164"/>
    </source>
</evidence>
<keyword evidence="5" id="KW-0067">ATP-binding</keyword>
<feature type="domain" description="Methionyl/Valyl/Leucyl/Isoleucyl-tRNA synthetase anticodon-binding" evidence="10">
    <location>
        <begin position="22"/>
        <end position="141"/>
    </location>
</feature>
<comment type="catalytic activity">
    <reaction evidence="8">
        <text>tRNA(Leu) + L-leucine + ATP = L-leucyl-tRNA(Leu) + AMP + diphosphate</text>
        <dbReference type="Rhea" id="RHEA:11688"/>
        <dbReference type="Rhea" id="RHEA-COMP:9613"/>
        <dbReference type="Rhea" id="RHEA-COMP:9622"/>
        <dbReference type="ChEBI" id="CHEBI:30616"/>
        <dbReference type="ChEBI" id="CHEBI:33019"/>
        <dbReference type="ChEBI" id="CHEBI:57427"/>
        <dbReference type="ChEBI" id="CHEBI:78442"/>
        <dbReference type="ChEBI" id="CHEBI:78494"/>
        <dbReference type="ChEBI" id="CHEBI:456215"/>
        <dbReference type="EC" id="6.1.1.4"/>
    </reaction>
</comment>
<evidence type="ECO:0000313" key="12">
    <source>
        <dbReference type="Proteomes" id="UP000509658"/>
    </source>
</evidence>
<evidence type="ECO:0000256" key="1">
    <source>
        <dbReference type="ARBA" id="ARBA00005594"/>
    </source>
</evidence>
<evidence type="ECO:0000256" key="4">
    <source>
        <dbReference type="ARBA" id="ARBA00022741"/>
    </source>
</evidence>
<dbReference type="InterPro" id="IPR002302">
    <property type="entry name" value="Leu-tRNA-ligase"/>
</dbReference>
<dbReference type="GO" id="GO:0004823">
    <property type="term" value="F:leucine-tRNA ligase activity"/>
    <property type="evidence" value="ECO:0007669"/>
    <property type="project" value="UniProtKB-EC"/>
</dbReference>
<comment type="similarity">
    <text evidence="1">Belongs to the class-I aminoacyl-tRNA synthetase family.</text>
</comment>
<dbReference type="GO" id="GO:0005829">
    <property type="term" value="C:cytosol"/>
    <property type="evidence" value="ECO:0007669"/>
    <property type="project" value="TreeGrafter"/>
</dbReference>
<evidence type="ECO:0000256" key="3">
    <source>
        <dbReference type="ARBA" id="ARBA00022598"/>
    </source>
</evidence>
<proteinExistence type="inferred from homology"/>
<dbReference type="FunFam" id="1.10.730.10:FF:000002">
    <property type="entry name" value="Leucine--tRNA ligase"/>
    <property type="match status" value="1"/>
</dbReference>
<evidence type="ECO:0000256" key="9">
    <source>
        <dbReference type="SAM" id="MobiDB-lite"/>
    </source>
</evidence>
<dbReference type="GO" id="GO:0006429">
    <property type="term" value="P:leucyl-tRNA aminoacylation"/>
    <property type="evidence" value="ECO:0007669"/>
    <property type="project" value="InterPro"/>
</dbReference>
<keyword evidence="4" id="KW-0547">Nucleotide-binding</keyword>
<dbReference type="Gene3D" id="1.10.730.10">
    <property type="entry name" value="Isoleucyl-tRNA Synthetase, Domain 1"/>
    <property type="match status" value="1"/>
</dbReference>
<dbReference type="PANTHER" id="PTHR43740:SF2">
    <property type="entry name" value="LEUCINE--TRNA LIGASE, MITOCHONDRIAL"/>
    <property type="match status" value="1"/>
</dbReference>
<keyword evidence="7" id="KW-0030">Aminoacyl-tRNA synthetase</keyword>
<gene>
    <name evidence="11" type="ORF">HUE57_07375</name>
</gene>
<dbReference type="InterPro" id="IPR009080">
    <property type="entry name" value="tRNAsynth_Ia_anticodon-bd"/>
</dbReference>
<dbReference type="PANTHER" id="PTHR43740">
    <property type="entry name" value="LEUCYL-TRNA SYNTHETASE"/>
    <property type="match status" value="1"/>
</dbReference>
<evidence type="ECO:0000313" key="11">
    <source>
        <dbReference type="EMBL" id="QKQ26122.1"/>
    </source>
</evidence>
<evidence type="ECO:0000256" key="8">
    <source>
        <dbReference type="ARBA" id="ARBA00047469"/>
    </source>
</evidence>
<accession>A0A6N0HUN7</accession>
<dbReference type="SUPFAM" id="SSF47323">
    <property type="entry name" value="Anticodon-binding domain of a subclass of class I aminoacyl-tRNA synthetases"/>
    <property type="match status" value="1"/>
</dbReference>
<evidence type="ECO:0000256" key="7">
    <source>
        <dbReference type="ARBA" id="ARBA00023146"/>
    </source>
</evidence>
<dbReference type="GO" id="GO:0005524">
    <property type="term" value="F:ATP binding"/>
    <property type="evidence" value="ECO:0007669"/>
    <property type="project" value="UniProtKB-KW"/>
</dbReference>
<name>A0A6N0HUN7_9GAMM</name>
<dbReference type="InterPro" id="IPR013155">
    <property type="entry name" value="M/V/L/I-tRNA-synth_anticd-bd"/>
</dbReference>
<reference evidence="11 12" key="1">
    <citation type="submission" date="2020-05" db="EMBL/GenBank/DDBJ databases">
        <title>Horizontal transmission and recombination maintain forever young bacterial symbiont genomes.</title>
        <authorList>
            <person name="Russell S.L."/>
            <person name="Pepper-Tunick E."/>
            <person name="Svedberg J."/>
            <person name="Byrne A."/>
            <person name="Ruelas Castillo J."/>
            <person name="Vollmers C."/>
            <person name="Beinart R.A."/>
            <person name="Corbett-Detig R."/>
        </authorList>
    </citation>
    <scope>NUCLEOTIDE SEQUENCE [LARGE SCALE GENOMIC DNA]</scope>
    <source>
        <strain evidence="11">Santa_Monica_outfall</strain>
    </source>
</reference>
<protein>
    <recommendedName>
        <fullName evidence="2">leucine--tRNA ligase</fullName>
        <ecNumber evidence="2">6.1.1.4</ecNumber>
    </recommendedName>
</protein>
<dbReference type="Proteomes" id="UP000509658">
    <property type="component" value="Chromosome"/>
</dbReference>
<dbReference type="KEGG" id="rev:HUE57_07375"/>
<dbReference type="CDD" id="cd07958">
    <property type="entry name" value="Anticodon_Ia_Leu_BEm"/>
    <property type="match status" value="1"/>
</dbReference>
<evidence type="ECO:0000256" key="5">
    <source>
        <dbReference type="ARBA" id="ARBA00022840"/>
    </source>
</evidence>
<feature type="region of interest" description="Disordered" evidence="9">
    <location>
        <begin position="1"/>
        <end position="20"/>
    </location>
</feature>
<evidence type="ECO:0000256" key="6">
    <source>
        <dbReference type="ARBA" id="ARBA00022917"/>
    </source>
</evidence>
<dbReference type="RefSeq" id="WP_174672963.1">
    <property type="nucleotide sequence ID" value="NZ_CP054491.1"/>
</dbReference>
<organism evidence="11 12">
    <name type="scientific">Candidatus Reidiella endopervernicosa</name>
    <dbReference type="NCBI Taxonomy" id="2738883"/>
    <lineage>
        <taxon>Bacteria</taxon>
        <taxon>Pseudomonadati</taxon>
        <taxon>Pseudomonadota</taxon>
        <taxon>Gammaproteobacteria</taxon>
        <taxon>Candidatus Reidiella</taxon>
    </lineage>
</organism>
<evidence type="ECO:0000259" key="10">
    <source>
        <dbReference type="Pfam" id="PF08264"/>
    </source>
</evidence>
<dbReference type="Pfam" id="PF08264">
    <property type="entry name" value="Anticodon_1"/>
    <property type="match status" value="1"/>
</dbReference>
<keyword evidence="6" id="KW-0648">Protein biosynthesis</keyword>
<dbReference type="EC" id="6.1.1.4" evidence="2"/>
<dbReference type="AlphaFoldDB" id="A0A6N0HUN7"/>
<keyword evidence="12" id="KW-1185">Reference proteome</keyword>